<reference evidence="1 4" key="3">
    <citation type="submission" date="2016-10" db="EMBL/GenBank/DDBJ databases">
        <title>Genome sequence of Nocardia seriolae strain EM150506, isolated from Anguila japonica.</title>
        <authorList>
            <person name="Han H.-J."/>
        </authorList>
    </citation>
    <scope>NUCLEOTIDE SEQUENCE [LARGE SCALE GENOMIC DNA]</scope>
    <source>
        <strain evidence="1 4">EM150506</strain>
    </source>
</reference>
<name>A0A0B8NHI7_9NOCA</name>
<evidence type="ECO:0000313" key="3">
    <source>
        <dbReference type="Proteomes" id="UP000037179"/>
    </source>
</evidence>
<dbReference type="EMBL" id="BBYQ01000105">
    <property type="protein sequence ID" value="GAP31167.1"/>
    <property type="molecule type" value="Genomic_DNA"/>
</dbReference>
<organism evidence="2 3">
    <name type="scientific">Nocardia seriolae</name>
    <dbReference type="NCBI Taxonomy" id="37332"/>
    <lineage>
        <taxon>Bacteria</taxon>
        <taxon>Bacillati</taxon>
        <taxon>Actinomycetota</taxon>
        <taxon>Actinomycetes</taxon>
        <taxon>Mycobacteriales</taxon>
        <taxon>Nocardiaceae</taxon>
        <taxon>Nocardia</taxon>
    </lineage>
</organism>
<evidence type="ECO:0000313" key="2">
    <source>
        <dbReference type="EMBL" id="GAP31167.1"/>
    </source>
</evidence>
<proteinExistence type="predicted"/>
<evidence type="ECO:0000313" key="1">
    <source>
        <dbReference type="EMBL" id="APA96232.1"/>
    </source>
</evidence>
<reference evidence="3" key="1">
    <citation type="submission" date="2015-07" db="EMBL/GenBank/DDBJ databases">
        <title>Nocardia seriolae U-1 whole genome shotgun sequence.</title>
        <authorList>
            <person name="Imajoh M."/>
            <person name="Fukumoto Y."/>
            <person name="Sukeda M."/>
            <person name="Yamane J."/>
            <person name="Yamasaki K."/>
            <person name="Shimizu M."/>
            <person name="Ohnishi K."/>
            <person name="Oshima S."/>
        </authorList>
    </citation>
    <scope>NUCLEOTIDE SEQUENCE [LARGE SCALE GENOMIC DNA]</scope>
    <source>
        <strain evidence="3">U-1</strain>
    </source>
</reference>
<sequence length="220" mass="24151">MVKPESALRRLMRDTEKLLQPYGFDGADPSWVRVLPDGVATVARTRTFRTFTGGQQVLSFGLGSSATPMAWWEFRNWRNDRLGLSPVPLESASGPGLLEGDGLPEDPARLWSIRLDPDQPGHVVPGDIDAIRAELPRRVHACARRALRLLEPDAYLEELLAQPNPTVTAREAVVVLLAEQGPGARLDDAVEDLLRAAGDQPAPYTREVIEYSTTPAVPSR</sequence>
<dbReference type="OrthoDB" id="4545398at2"/>
<evidence type="ECO:0000313" key="4">
    <source>
        <dbReference type="Proteomes" id="UP000180166"/>
    </source>
</evidence>
<dbReference type="GeneID" id="93370051"/>
<dbReference type="RefSeq" id="WP_033089761.1">
    <property type="nucleotide sequence ID" value="NZ_AP017900.1"/>
</dbReference>
<gene>
    <name evidence="1" type="ORF">NS506_02165</name>
    <name evidence="2" type="ORF">NSK11_contig00105-0024</name>
</gene>
<accession>A0A0B8NHI7</accession>
<dbReference type="Proteomes" id="UP000180166">
    <property type="component" value="Chromosome"/>
</dbReference>
<dbReference type="AlphaFoldDB" id="A0A0B8NHI7"/>
<dbReference type="KEGG" id="nsr:NS506_02165"/>
<protein>
    <recommendedName>
        <fullName evidence="5">DUF4304 domain-containing protein</fullName>
    </recommendedName>
</protein>
<reference evidence="2 3" key="2">
    <citation type="journal article" date="2016" name="Genome Announc.">
        <title>Draft Genome Sequence of Erythromycin- and Oxytetracycline-Sensitive Nocardia seriolae Strain U-1 (NBRC 110359).</title>
        <authorList>
            <person name="Imajoh M."/>
            <person name="Sukeda M."/>
            <person name="Shimizu M."/>
            <person name="Yamane J."/>
            <person name="Ohnishi K."/>
            <person name="Oshima S."/>
        </authorList>
    </citation>
    <scope>NUCLEOTIDE SEQUENCE [LARGE SCALE GENOMIC DNA]</scope>
    <source>
        <strain evidence="2 3">U-1</strain>
    </source>
</reference>
<evidence type="ECO:0008006" key="5">
    <source>
        <dbReference type="Google" id="ProtNLM"/>
    </source>
</evidence>
<dbReference type="Proteomes" id="UP000037179">
    <property type="component" value="Unassembled WGS sequence"/>
</dbReference>
<dbReference type="EMBL" id="CP017839">
    <property type="protein sequence ID" value="APA96232.1"/>
    <property type="molecule type" value="Genomic_DNA"/>
</dbReference>
<keyword evidence="3" id="KW-1185">Reference proteome</keyword>